<comment type="subcellular location">
    <subcellularLocation>
        <location evidence="1">Cell membrane</location>
        <topology evidence="1">Multi-pass membrane protein</topology>
    </subcellularLocation>
</comment>
<reference evidence="7 8" key="1">
    <citation type="submission" date="2019-12" db="EMBL/GenBank/DDBJ databases">
        <title>Draft genome sequences Bradyrhizobium cajani AMBPC1010, Bradyrhizobium pachyrhizi AMBPC1040 and Bradyrhizobium yuanmingense ALSPC3051, three plant growth promoting strains isolated from nodules of Cajanus cajan L. in Dominican Republic.</title>
        <authorList>
            <person name="Flores-Felix J.D."/>
            <person name="Araujo J."/>
            <person name="Diaz-Alcantara C."/>
            <person name="Gonzalez-Andres F."/>
            <person name="Velazquez E."/>
        </authorList>
    </citation>
    <scope>NUCLEOTIDE SEQUENCE [LARGE SCALE GENOMIC DNA]</scope>
    <source>
        <strain evidence="7 8">1040</strain>
    </source>
</reference>
<name>A0A844SQG5_9BRAD</name>
<evidence type="ECO:0000256" key="4">
    <source>
        <dbReference type="ARBA" id="ARBA00022989"/>
    </source>
</evidence>
<keyword evidence="4 6" id="KW-1133">Transmembrane helix</keyword>
<dbReference type="RefSeq" id="WP_157341793.1">
    <property type="nucleotide sequence ID" value="NZ_CP176492.1"/>
</dbReference>
<evidence type="ECO:0000256" key="1">
    <source>
        <dbReference type="ARBA" id="ARBA00004651"/>
    </source>
</evidence>
<organism evidence="7 8">
    <name type="scientific">Bradyrhizobium pachyrhizi</name>
    <dbReference type="NCBI Taxonomy" id="280333"/>
    <lineage>
        <taxon>Bacteria</taxon>
        <taxon>Pseudomonadati</taxon>
        <taxon>Pseudomonadota</taxon>
        <taxon>Alphaproteobacteria</taxon>
        <taxon>Hyphomicrobiales</taxon>
        <taxon>Nitrobacteraceae</taxon>
        <taxon>Bradyrhizobium</taxon>
    </lineage>
</organism>
<feature type="transmembrane region" description="Helical" evidence="6">
    <location>
        <begin position="244"/>
        <end position="271"/>
    </location>
</feature>
<evidence type="ECO:0000256" key="3">
    <source>
        <dbReference type="ARBA" id="ARBA00022692"/>
    </source>
</evidence>
<dbReference type="Pfam" id="PF02653">
    <property type="entry name" value="BPD_transp_2"/>
    <property type="match status" value="1"/>
</dbReference>
<dbReference type="EMBL" id="WQNF01000003">
    <property type="protein sequence ID" value="MVT64690.1"/>
    <property type="molecule type" value="Genomic_DNA"/>
</dbReference>
<comment type="caution">
    <text evidence="7">The sequence shown here is derived from an EMBL/GenBank/DDBJ whole genome shotgun (WGS) entry which is preliminary data.</text>
</comment>
<feature type="transmembrane region" description="Helical" evidence="6">
    <location>
        <begin position="7"/>
        <end position="25"/>
    </location>
</feature>
<protein>
    <submittedName>
        <fullName evidence="7">Branched-chain amino acid ABC transporter permease</fullName>
    </submittedName>
</protein>
<evidence type="ECO:0000313" key="7">
    <source>
        <dbReference type="EMBL" id="MVT64690.1"/>
    </source>
</evidence>
<feature type="transmembrane region" description="Helical" evidence="6">
    <location>
        <begin position="31"/>
        <end position="50"/>
    </location>
</feature>
<feature type="transmembrane region" description="Helical" evidence="6">
    <location>
        <begin position="283"/>
        <end position="302"/>
    </location>
</feature>
<keyword evidence="8" id="KW-1185">Reference proteome</keyword>
<dbReference type="PANTHER" id="PTHR30482:SF10">
    <property type="entry name" value="HIGH-AFFINITY BRANCHED-CHAIN AMINO ACID TRANSPORT PROTEIN BRAE"/>
    <property type="match status" value="1"/>
</dbReference>
<keyword evidence="5 6" id="KW-0472">Membrane</keyword>
<dbReference type="InterPro" id="IPR001851">
    <property type="entry name" value="ABC_transp_permease"/>
</dbReference>
<dbReference type="AlphaFoldDB" id="A0A844SQG5"/>
<dbReference type="PANTHER" id="PTHR30482">
    <property type="entry name" value="HIGH-AFFINITY BRANCHED-CHAIN AMINO ACID TRANSPORT SYSTEM PERMEASE"/>
    <property type="match status" value="1"/>
</dbReference>
<dbReference type="GO" id="GO:0005886">
    <property type="term" value="C:plasma membrane"/>
    <property type="evidence" value="ECO:0007669"/>
    <property type="project" value="UniProtKB-SubCell"/>
</dbReference>
<dbReference type="Proteomes" id="UP000436468">
    <property type="component" value="Unassembled WGS sequence"/>
</dbReference>
<accession>A0A844SQG5</accession>
<keyword evidence="3 6" id="KW-0812">Transmembrane</keyword>
<feature type="transmembrane region" description="Helical" evidence="6">
    <location>
        <begin position="112"/>
        <end position="129"/>
    </location>
</feature>
<evidence type="ECO:0000256" key="2">
    <source>
        <dbReference type="ARBA" id="ARBA00022475"/>
    </source>
</evidence>
<dbReference type="CDD" id="cd06581">
    <property type="entry name" value="TM_PBP1_LivM_like"/>
    <property type="match status" value="1"/>
</dbReference>
<dbReference type="GO" id="GO:0015658">
    <property type="term" value="F:branched-chain amino acid transmembrane transporter activity"/>
    <property type="evidence" value="ECO:0007669"/>
    <property type="project" value="InterPro"/>
</dbReference>
<feature type="transmembrane region" description="Helical" evidence="6">
    <location>
        <begin position="159"/>
        <end position="179"/>
    </location>
</feature>
<evidence type="ECO:0000313" key="8">
    <source>
        <dbReference type="Proteomes" id="UP000436468"/>
    </source>
</evidence>
<dbReference type="InterPro" id="IPR043428">
    <property type="entry name" value="LivM-like"/>
</dbReference>
<feature type="transmembrane region" description="Helical" evidence="6">
    <location>
        <begin position="210"/>
        <end position="232"/>
    </location>
</feature>
<keyword evidence="2" id="KW-1003">Cell membrane</keyword>
<gene>
    <name evidence="7" type="ORF">GPL21_06130</name>
</gene>
<evidence type="ECO:0000256" key="5">
    <source>
        <dbReference type="ARBA" id="ARBA00023136"/>
    </source>
</evidence>
<proteinExistence type="predicted"/>
<evidence type="ECO:0000256" key="6">
    <source>
        <dbReference type="SAM" id="Phobius"/>
    </source>
</evidence>
<sequence>MSPKHSRLVQLAILIAIIGMAPLLVPSNYYLRVMTLIYVFGLAAVGLNLLMGFAGQVSLGHAGFIGIGAYSVALGSVHWGLTGLTSAVLGAVASAAIAAMVGRPILRLKGHYLAVATLGFGFLIALLITNEAGLTGGPDGIAVPRPVVFGWRLRTVEQWYWISGVVLVAGVFIAQNLVASSTGRALRAIHDSEVAAQAIGVDVARQKLKVFVISAVYASLAGSLLAFCNGLVTPESTAGFLKSVELVTMVVLGGLGSVFGSVLGAAVLVLLPQVLTVFHDYEHLMLGLLMVLCIVMLPRGVVPSLARKLARTGT</sequence>